<evidence type="ECO:0000313" key="4">
    <source>
        <dbReference type="EMBL" id="BDZ39457.1"/>
    </source>
</evidence>
<dbReference type="PANTHER" id="PTHR48081">
    <property type="entry name" value="AB HYDROLASE SUPERFAMILY PROTEIN C4A8.06C"/>
    <property type="match status" value="1"/>
</dbReference>
<dbReference type="InterPro" id="IPR050300">
    <property type="entry name" value="GDXG_lipolytic_enzyme"/>
</dbReference>
<keyword evidence="2" id="KW-1133">Transmembrane helix</keyword>
<feature type="domain" description="BD-FAE-like" evidence="3">
    <location>
        <begin position="157"/>
        <end position="271"/>
    </location>
</feature>
<keyword evidence="2" id="KW-0472">Membrane</keyword>
<evidence type="ECO:0000259" key="3">
    <source>
        <dbReference type="Pfam" id="PF20434"/>
    </source>
</evidence>
<evidence type="ECO:0000256" key="2">
    <source>
        <dbReference type="SAM" id="Phobius"/>
    </source>
</evidence>
<feature type="transmembrane region" description="Helical" evidence="2">
    <location>
        <begin position="73"/>
        <end position="93"/>
    </location>
</feature>
<dbReference type="Proteomes" id="UP001321543">
    <property type="component" value="Chromosome"/>
</dbReference>
<dbReference type="SUPFAM" id="SSF53474">
    <property type="entry name" value="alpha/beta-Hydrolases"/>
    <property type="match status" value="1"/>
</dbReference>
<sequence length="397" mass="43369">MTWPVGYIITVVVLAWCTFFASAAPRRPDLLAKSSWFFGMVINEVPFLAIYFLIASTALAASEGDLDSPSGRIAAGFAGVVLAGLVIVAWRGVRSDRAVARALDRGLGAGWRGRVTSPLPRHRPWLRILLIPFWLARPDVKRIKDVSYGDAGRRNLMDIYRRHDAPSNAPVLIYFHGGGFTSGRKSHEARPLLTRLASRGWVCISANYRLRPEVDFPDHQIDAKKVIAWAREHGHVYGIDPTKVFVAGSSAGANLAGLCAFTSNDPRFQPGFERSDTTVSGAILLYGYYGHYFGAAPDEPGSVLQPQGHFTGRTPPLFIAHGTNDGWGTVEAARHFAELTRGGGANTVVYAELPGGQHSFDVFHSPRFEAVVDGVEAFTAWTLTEQTHDVTGNEARR</sequence>
<gene>
    <name evidence="4" type="primary">lipO</name>
    <name evidence="4" type="ORF">GCM10025863_20710</name>
</gene>
<dbReference type="EMBL" id="AP027728">
    <property type="protein sequence ID" value="BDZ39457.1"/>
    <property type="molecule type" value="Genomic_DNA"/>
</dbReference>
<proteinExistence type="predicted"/>
<dbReference type="InterPro" id="IPR049492">
    <property type="entry name" value="BD-FAE-like_dom"/>
</dbReference>
<evidence type="ECO:0000313" key="5">
    <source>
        <dbReference type="Proteomes" id="UP001321543"/>
    </source>
</evidence>
<evidence type="ECO:0000256" key="1">
    <source>
        <dbReference type="ARBA" id="ARBA00022801"/>
    </source>
</evidence>
<name>A0ABN6X437_9MICO</name>
<dbReference type="PANTHER" id="PTHR48081:SF33">
    <property type="entry name" value="KYNURENINE FORMAMIDASE"/>
    <property type="match status" value="1"/>
</dbReference>
<organism evidence="4 5">
    <name type="scientific">Microbacterium suwonense</name>
    <dbReference type="NCBI Taxonomy" id="683047"/>
    <lineage>
        <taxon>Bacteria</taxon>
        <taxon>Bacillati</taxon>
        <taxon>Actinomycetota</taxon>
        <taxon>Actinomycetes</taxon>
        <taxon>Micrococcales</taxon>
        <taxon>Microbacteriaceae</taxon>
        <taxon>Microbacterium</taxon>
    </lineage>
</organism>
<feature type="transmembrane region" description="Helical" evidence="2">
    <location>
        <begin position="6"/>
        <end position="24"/>
    </location>
</feature>
<dbReference type="InterPro" id="IPR029058">
    <property type="entry name" value="AB_hydrolase_fold"/>
</dbReference>
<dbReference type="RefSeq" id="WP_286299616.1">
    <property type="nucleotide sequence ID" value="NZ_AP027728.1"/>
</dbReference>
<protein>
    <submittedName>
        <fullName evidence="4">Esterase</fullName>
    </submittedName>
</protein>
<keyword evidence="2" id="KW-0812">Transmembrane</keyword>
<dbReference type="Pfam" id="PF20434">
    <property type="entry name" value="BD-FAE"/>
    <property type="match status" value="1"/>
</dbReference>
<accession>A0ABN6X437</accession>
<feature type="transmembrane region" description="Helical" evidence="2">
    <location>
        <begin position="36"/>
        <end position="61"/>
    </location>
</feature>
<keyword evidence="1" id="KW-0378">Hydrolase</keyword>
<dbReference type="Gene3D" id="3.40.50.1820">
    <property type="entry name" value="alpha/beta hydrolase"/>
    <property type="match status" value="1"/>
</dbReference>
<keyword evidence="5" id="KW-1185">Reference proteome</keyword>
<reference evidence="5" key="1">
    <citation type="journal article" date="2019" name="Int. J. Syst. Evol. Microbiol.">
        <title>The Global Catalogue of Microorganisms (GCM) 10K type strain sequencing project: providing services to taxonomists for standard genome sequencing and annotation.</title>
        <authorList>
            <consortium name="The Broad Institute Genomics Platform"/>
            <consortium name="The Broad Institute Genome Sequencing Center for Infectious Disease"/>
            <person name="Wu L."/>
            <person name="Ma J."/>
        </authorList>
    </citation>
    <scope>NUCLEOTIDE SEQUENCE [LARGE SCALE GENOMIC DNA]</scope>
    <source>
        <strain evidence="5">NBRC 106310</strain>
    </source>
</reference>